<evidence type="ECO:0000256" key="1">
    <source>
        <dbReference type="SAM" id="MobiDB-lite"/>
    </source>
</evidence>
<name>A0A1H2VJR0_THIRO</name>
<evidence type="ECO:0000313" key="3">
    <source>
        <dbReference type="Proteomes" id="UP000198816"/>
    </source>
</evidence>
<feature type="region of interest" description="Disordered" evidence="1">
    <location>
        <begin position="54"/>
        <end position="74"/>
    </location>
</feature>
<proteinExistence type="predicted"/>
<dbReference type="AlphaFoldDB" id="A0A1H2VJR0"/>
<dbReference type="EMBL" id="FNNZ01000007">
    <property type="protein sequence ID" value="SDW68537.1"/>
    <property type="molecule type" value="Genomic_DNA"/>
</dbReference>
<evidence type="ECO:0000313" key="2">
    <source>
        <dbReference type="EMBL" id="SDW68537.1"/>
    </source>
</evidence>
<dbReference type="Pfam" id="PF08895">
    <property type="entry name" value="DUF1840"/>
    <property type="match status" value="1"/>
</dbReference>
<dbReference type="Proteomes" id="UP000198816">
    <property type="component" value="Unassembled WGS sequence"/>
</dbReference>
<dbReference type="InterPro" id="IPR014991">
    <property type="entry name" value="DUF1840"/>
</dbReference>
<sequence length="107" mass="11329">MLVTFRTKAYADITMFGDVAVTLLKLMGHSGAVPGALMPEDIPAALARLKAAVEEHAQEPLDPTPSGSQGAPQDVKEGQYVSLAHRALPLIELLTAAAADNAYVMWD</sequence>
<accession>A0A1H2VJR0</accession>
<reference evidence="3" key="1">
    <citation type="submission" date="2016-10" db="EMBL/GenBank/DDBJ databases">
        <authorList>
            <person name="Varghese N."/>
            <person name="Submissions S."/>
        </authorList>
    </citation>
    <scope>NUCLEOTIDE SEQUENCE [LARGE SCALE GENOMIC DNA]</scope>
    <source>
        <strain evidence="3">DSM 217</strain>
    </source>
</reference>
<dbReference type="RefSeq" id="WP_093030475.1">
    <property type="nucleotide sequence ID" value="NZ_FNNZ01000007.1"/>
</dbReference>
<gene>
    <name evidence="2" type="ORF">SAMN05421783_10751</name>
</gene>
<protein>
    <recommendedName>
        <fullName evidence="4">DUF1840 domain-containing protein</fullName>
    </recommendedName>
</protein>
<organism evidence="2 3">
    <name type="scientific">Thiocapsa roseopersicina</name>
    <dbReference type="NCBI Taxonomy" id="1058"/>
    <lineage>
        <taxon>Bacteria</taxon>
        <taxon>Pseudomonadati</taxon>
        <taxon>Pseudomonadota</taxon>
        <taxon>Gammaproteobacteria</taxon>
        <taxon>Chromatiales</taxon>
        <taxon>Chromatiaceae</taxon>
        <taxon>Thiocapsa</taxon>
    </lineage>
</organism>
<evidence type="ECO:0008006" key="4">
    <source>
        <dbReference type="Google" id="ProtNLM"/>
    </source>
</evidence>
<keyword evidence="3" id="KW-1185">Reference proteome</keyword>
<dbReference type="OrthoDB" id="5625523at2"/>